<organism evidence="5 6">
    <name type="scientific">Chondromyces crocatus</name>
    <dbReference type="NCBI Taxonomy" id="52"/>
    <lineage>
        <taxon>Bacteria</taxon>
        <taxon>Pseudomonadati</taxon>
        <taxon>Myxococcota</taxon>
        <taxon>Polyangia</taxon>
        <taxon>Polyangiales</taxon>
        <taxon>Polyangiaceae</taxon>
        <taxon>Chondromyces</taxon>
    </lineage>
</organism>
<dbReference type="Gene3D" id="3.40.50.720">
    <property type="entry name" value="NAD(P)-binding Rossmann-like Domain"/>
    <property type="match status" value="2"/>
</dbReference>
<feature type="region of interest" description="Disordered" evidence="2">
    <location>
        <begin position="609"/>
        <end position="635"/>
    </location>
</feature>
<keyword evidence="6" id="KW-1185">Reference proteome</keyword>
<feature type="transmembrane region" description="Helical" evidence="3">
    <location>
        <begin position="84"/>
        <end position="103"/>
    </location>
</feature>
<protein>
    <submittedName>
        <fullName evidence="5">Polysaccharide biosynthesis protein</fullName>
    </submittedName>
</protein>
<gene>
    <name evidence="5" type="ORF">CMC5_016630</name>
</gene>
<dbReference type="Proteomes" id="UP000067626">
    <property type="component" value="Chromosome"/>
</dbReference>
<keyword evidence="3" id="KW-0812">Transmembrane</keyword>
<feature type="transmembrane region" description="Helical" evidence="3">
    <location>
        <begin position="12"/>
        <end position="30"/>
    </location>
</feature>
<feature type="domain" description="Polysaccharide biosynthesis protein CapD-like" evidence="4">
    <location>
        <begin position="289"/>
        <end position="569"/>
    </location>
</feature>
<keyword evidence="3" id="KW-0472">Membrane</keyword>
<comment type="similarity">
    <text evidence="1">Belongs to the polysaccharide synthase family.</text>
</comment>
<keyword evidence="3" id="KW-1133">Transmembrane helix</keyword>
<dbReference type="InterPro" id="IPR003869">
    <property type="entry name" value="Polysac_CapD-like"/>
</dbReference>
<name>A0A0K1EA12_CHOCO</name>
<feature type="transmembrane region" description="Helical" evidence="3">
    <location>
        <begin position="50"/>
        <end position="72"/>
    </location>
</feature>
<dbReference type="AlphaFoldDB" id="A0A0K1EA12"/>
<dbReference type="PATRIC" id="fig|52.7.peg.1779"/>
<dbReference type="Pfam" id="PF13727">
    <property type="entry name" value="CoA_binding_3"/>
    <property type="match status" value="1"/>
</dbReference>
<proteinExistence type="inferred from homology"/>
<evidence type="ECO:0000256" key="2">
    <source>
        <dbReference type="SAM" id="MobiDB-lite"/>
    </source>
</evidence>
<evidence type="ECO:0000313" key="5">
    <source>
        <dbReference type="EMBL" id="AKT37522.1"/>
    </source>
</evidence>
<dbReference type="RefSeq" id="WP_245678350.1">
    <property type="nucleotide sequence ID" value="NZ_CP012159.1"/>
</dbReference>
<evidence type="ECO:0000256" key="3">
    <source>
        <dbReference type="SAM" id="Phobius"/>
    </source>
</evidence>
<evidence type="ECO:0000259" key="4">
    <source>
        <dbReference type="Pfam" id="PF02719"/>
    </source>
</evidence>
<dbReference type="PANTHER" id="PTHR43318">
    <property type="entry name" value="UDP-N-ACETYLGLUCOSAMINE 4,6-DEHYDRATASE"/>
    <property type="match status" value="1"/>
</dbReference>
<dbReference type="SUPFAM" id="SSF51735">
    <property type="entry name" value="NAD(P)-binding Rossmann-fold domains"/>
    <property type="match status" value="2"/>
</dbReference>
<dbReference type="PANTHER" id="PTHR43318:SF1">
    <property type="entry name" value="POLYSACCHARIDE BIOSYNTHESIS PROTEIN EPSC-RELATED"/>
    <property type="match status" value="1"/>
</dbReference>
<dbReference type="STRING" id="52.CMC5_016630"/>
<dbReference type="CDD" id="cd05237">
    <property type="entry name" value="UDP_invert_4-6DH_SDR_e"/>
    <property type="match status" value="1"/>
</dbReference>
<accession>A0A0K1EA12</accession>
<dbReference type="EMBL" id="CP012159">
    <property type="protein sequence ID" value="AKT37522.1"/>
    <property type="molecule type" value="Genomic_DNA"/>
</dbReference>
<dbReference type="KEGG" id="ccro:CMC5_016630"/>
<sequence length="635" mass="70031">MKKAWSSSILRRAAIVMVHALLWSAAFHLALQLRFEGGPIPDPFARTWPFALALLLGCRVVAFYAGSLFHGLWRYAGLPELSSLIKTTTAGSVAFVVLATMLGVPMPRSLYVGEWLASIVLVGGLRFAIRLAYEQRQGRTRHPDALQTLILGAGDAGESLLRDIQRMSDRRWEVCGFLDDDPMKRGAMVRDVRVLGAADEATLRRVIVEREVKLVLLAMPTVEGSRTRDIVRACQKLEVPVRTVPSITERIQDFGVATIREVAIEDLLRRAPVSLHVEQVEGFLEGRTVLVTGAGGSIGGELCRQTLRFAPKRLLLLDHSENGLYFMERELRQRFPEASIVPVVCDITDRGRLDAVFRRYRPEVVMHAAAHKHVPMMEVNSQEAVKNNVFGTLSVADAAHAAGADTFVMISTDKAVNPTSIMGATKRVAEMALQTRAETSKTRYVTVRFGNVLASTGSVVPLFREQIARGGPVTVTHPEMRRYFMTIPEATQLVLQAGALAERSEIFVLDMGEPVRIVDLARDMIELSGLTPDVDVKIEFVGLRPGEKLFEELLLDDERYARTPHPKIRVGRIQPVGRERLERGLAGLRAAAEANDDAAVRRALSELVPEATLSPTEAMPERRQALSPAPSPSVA</sequence>
<dbReference type="InterPro" id="IPR036291">
    <property type="entry name" value="NAD(P)-bd_dom_sf"/>
</dbReference>
<evidence type="ECO:0000256" key="1">
    <source>
        <dbReference type="ARBA" id="ARBA00007430"/>
    </source>
</evidence>
<dbReference type="InterPro" id="IPR051203">
    <property type="entry name" value="Polysaccharide_Synthase-Rel"/>
</dbReference>
<dbReference type="Pfam" id="PF02719">
    <property type="entry name" value="Polysacc_synt_2"/>
    <property type="match status" value="1"/>
</dbReference>
<evidence type="ECO:0000313" key="6">
    <source>
        <dbReference type="Proteomes" id="UP000067626"/>
    </source>
</evidence>
<reference evidence="5 6" key="1">
    <citation type="submission" date="2015-07" db="EMBL/GenBank/DDBJ databases">
        <title>Genome analysis of myxobacterium Chondromyces crocatus Cm c5 reveals a high potential for natural compound synthesis and the genetic basis for the loss of fruiting body formation.</title>
        <authorList>
            <person name="Zaburannyi N."/>
            <person name="Bunk B."/>
            <person name="Maier J."/>
            <person name="Overmann J."/>
            <person name="Mueller R."/>
        </authorList>
    </citation>
    <scope>NUCLEOTIDE SEQUENCE [LARGE SCALE GENOMIC DNA]</scope>
    <source>
        <strain evidence="5 6">Cm c5</strain>
    </source>
</reference>